<dbReference type="InterPro" id="IPR045186">
    <property type="entry name" value="Indole-3-glycerol_P_synth"/>
</dbReference>
<keyword evidence="5 9" id="KW-0210">Decarboxylase</keyword>
<dbReference type="InterPro" id="IPR011060">
    <property type="entry name" value="RibuloseP-bd_barrel"/>
</dbReference>
<dbReference type="GO" id="GO:0000162">
    <property type="term" value="P:L-tryptophan biosynthetic process"/>
    <property type="evidence" value="ECO:0007669"/>
    <property type="project" value="UniProtKB-UniRule"/>
</dbReference>
<keyword evidence="7 9" id="KW-0057">Aromatic amino acid biosynthesis</keyword>
<sequence length="250" mass="27754">MLEKIIKQKKEEVKTLVLPVEQPFEKRSFKEALASPNRFIGLIAEVKKASPSKGLIKEDFVPVQIAKDYEAAKADAISVLTDTPFFQGENSYLSDVKRAVSIPVLRKDFIIDSLQVEESRRIGADAILLIGEVLDPLHLHELYLEAGEKGMDVLVEVHDASTLEQILKVFTPDILGVNNRNLKTFKTSVKQTEQIASLVPKESLLVSESGIGSLEHLTFVNEHGARAVLIGESLMRQTSQRKAIHALFGE</sequence>
<evidence type="ECO:0000259" key="10">
    <source>
        <dbReference type="Pfam" id="PF00218"/>
    </source>
</evidence>
<evidence type="ECO:0000256" key="6">
    <source>
        <dbReference type="ARBA" id="ARBA00022822"/>
    </source>
</evidence>
<gene>
    <name evidence="9" type="primary">trpC</name>
    <name evidence="11" type="ORF">SC09_Contig24orf00365</name>
</gene>
<keyword evidence="8 9" id="KW-0456">Lyase</keyword>
<dbReference type="FunFam" id="3.20.20.70:FF:000024">
    <property type="entry name" value="Indole-3-glycerol phosphate synthase"/>
    <property type="match status" value="1"/>
</dbReference>
<evidence type="ECO:0000313" key="12">
    <source>
        <dbReference type="Proteomes" id="UP000032247"/>
    </source>
</evidence>
<dbReference type="EMBL" id="JXBC01000003">
    <property type="protein sequence ID" value="KIU11395.1"/>
    <property type="molecule type" value="Genomic_DNA"/>
</dbReference>
<evidence type="ECO:0000256" key="8">
    <source>
        <dbReference type="ARBA" id="ARBA00023239"/>
    </source>
</evidence>
<dbReference type="InterPro" id="IPR001468">
    <property type="entry name" value="Indole-3-GlycerolPSynthase_CS"/>
</dbReference>
<dbReference type="STRING" id="483913.AN935_11035"/>
<dbReference type="SUPFAM" id="SSF51366">
    <property type="entry name" value="Ribulose-phoshate binding barrel"/>
    <property type="match status" value="1"/>
</dbReference>
<dbReference type="EC" id="4.1.1.48" evidence="9"/>
<dbReference type="AlphaFoldDB" id="A0A0D1KR01"/>
<dbReference type="Proteomes" id="UP000032247">
    <property type="component" value="Unassembled WGS sequence"/>
</dbReference>
<evidence type="ECO:0000256" key="3">
    <source>
        <dbReference type="ARBA" id="ARBA00008737"/>
    </source>
</evidence>
<evidence type="ECO:0000256" key="2">
    <source>
        <dbReference type="ARBA" id="ARBA00004696"/>
    </source>
</evidence>
<keyword evidence="4 9" id="KW-0028">Amino-acid biosynthesis</keyword>
<reference evidence="11 12" key="1">
    <citation type="submission" date="2014-12" db="EMBL/GenBank/DDBJ databases">
        <title>Comparative genome analysis of Bacillus coagulans HM-08, Clostridium butyricum HM-68, Bacillus subtilis HM-66 and Bacillus licheniformis BL-09.</title>
        <authorList>
            <person name="Zhang H."/>
        </authorList>
    </citation>
    <scope>NUCLEOTIDE SEQUENCE [LARGE SCALE GENOMIC DNA]</scope>
    <source>
        <strain evidence="11 12">HM-66</strain>
    </source>
</reference>
<dbReference type="InterPro" id="IPR013798">
    <property type="entry name" value="Indole-3-glycerol_P_synth_dom"/>
</dbReference>
<proteinExistence type="inferred from homology"/>
<evidence type="ECO:0000256" key="7">
    <source>
        <dbReference type="ARBA" id="ARBA00023141"/>
    </source>
</evidence>
<dbReference type="PANTHER" id="PTHR22854:SF2">
    <property type="entry name" value="INDOLE-3-GLYCEROL-PHOSPHATE SYNTHASE"/>
    <property type="match status" value="1"/>
</dbReference>
<comment type="similarity">
    <text evidence="3 9">Belongs to the TrpC family.</text>
</comment>
<comment type="catalytic activity">
    <reaction evidence="1 9">
        <text>1-(2-carboxyphenylamino)-1-deoxy-D-ribulose 5-phosphate + H(+) = (1S,2R)-1-C-(indol-3-yl)glycerol 3-phosphate + CO2 + H2O</text>
        <dbReference type="Rhea" id="RHEA:23476"/>
        <dbReference type="ChEBI" id="CHEBI:15377"/>
        <dbReference type="ChEBI" id="CHEBI:15378"/>
        <dbReference type="ChEBI" id="CHEBI:16526"/>
        <dbReference type="ChEBI" id="CHEBI:58613"/>
        <dbReference type="ChEBI" id="CHEBI:58866"/>
        <dbReference type="EC" id="4.1.1.48"/>
    </reaction>
</comment>
<dbReference type="Pfam" id="PF00218">
    <property type="entry name" value="IGPS"/>
    <property type="match status" value="1"/>
</dbReference>
<dbReference type="HAMAP" id="MF_00134_B">
    <property type="entry name" value="IGPS_B"/>
    <property type="match status" value="1"/>
</dbReference>
<dbReference type="UniPathway" id="UPA00035">
    <property type="reaction ID" value="UER00043"/>
</dbReference>
<dbReference type="GO" id="GO:0004640">
    <property type="term" value="F:phosphoribosylanthranilate isomerase activity"/>
    <property type="evidence" value="ECO:0007669"/>
    <property type="project" value="TreeGrafter"/>
</dbReference>
<dbReference type="NCBIfam" id="NF001377">
    <property type="entry name" value="PRK00278.2-4"/>
    <property type="match status" value="1"/>
</dbReference>
<dbReference type="PANTHER" id="PTHR22854">
    <property type="entry name" value="TRYPTOPHAN BIOSYNTHESIS PROTEIN"/>
    <property type="match status" value="1"/>
</dbReference>
<evidence type="ECO:0000313" key="11">
    <source>
        <dbReference type="EMBL" id="KIU11395.1"/>
    </source>
</evidence>
<dbReference type="InterPro" id="IPR013785">
    <property type="entry name" value="Aldolase_TIM"/>
</dbReference>
<comment type="pathway">
    <text evidence="2 9">Amino-acid biosynthesis; L-tryptophan biosynthesis; L-tryptophan from chorismate: step 4/5.</text>
</comment>
<comment type="caution">
    <text evidence="11">The sequence shown here is derived from an EMBL/GenBank/DDBJ whole genome shotgun (WGS) entry which is preliminary data.</text>
</comment>
<dbReference type="CDD" id="cd00331">
    <property type="entry name" value="IGPS"/>
    <property type="match status" value="1"/>
</dbReference>
<feature type="domain" description="Indole-3-glycerol phosphate synthase" evidence="10">
    <location>
        <begin position="2"/>
        <end position="247"/>
    </location>
</feature>
<evidence type="ECO:0000256" key="5">
    <source>
        <dbReference type="ARBA" id="ARBA00022793"/>
    </source>
</evidence>
<evidence type="ECO:0000256" key="1">
    <source>
        <dbReference type="ARBA" id="ARBA00001633"/>
    </source>
</evidence>
<evidence type="ECO:0000256" key="9">
    <source>
        <dbReference type="HAMAP-Rule" id="MF_00134"/>
    </source>
</evidence>
<dbReference type="GO" id="GO:0004425">
    <property type="term" value="F:indole-3-glycerol-phosphate synthase activity"/>
    <property type="evidence" value="ECO:0007669"/>
    <property type="project" value="UniProtKB-UniRule"/>
</dbReference>
<organism evidence="11 12">
    <name type="scientific">Bacillus subtilis</name>
    <dbReference type="NCBI Taxonomy" id="1423"/>
    <lineage>
        <taxon>Bacteria</taxon>
        <taxon>Bacillati</taxon>
        <taxon>Bacillota</taxon>
        <taxon>Bacilli</taxon>
        <taxon>Bacillales</taxon>
        <taxon>Bacillaceae</taxon>
        <taxon>Bacillus</taxon>
    </lineage>
</organism>
<dbReference type="PATRIC" id="fig|1423.173.peg.2045"/>
<dbReference type="NCBIfam" id="NF001375">
    <property type="entry name" value="PRK00278.2-2"/>
    <property type="match status" value="1"/>
</dbReference>
<dbReference type="RefSeq" id="WP_043857721.1">
    <property type="nucleotide sequence ID" value="NZ_CP028202.1"/>
</dbReference>
<accession>A0A0D1KR01</accession>
<protein>
    <recommendedName>
        <fullName evidence="9">Indole-3-glycerol phosphate synthase</fullName>
        <shortName evidence="9">IGPS</shortName>
        <ecNumber evidence="9">4.1.1.48</ecNumber>
    </recommendedName>
</protein>
<dbReference type="Gene3D" id="3.20.20.70">
    <property type="entry name" value="Aldolase class I"/>
    <property type="match status" value="1"/>
</dbReference>
<name>A0A0D1KR01_BACIU</name>
<keyword evidence="6 9" id="KW-0822">Tryptophan biosynthesis</keyword>
<dbReference type="PROSITE" id="PS00614">
    <property type="entry name" value="IGPS"/>
    <property type="match status" value="1"/>
</dbReference>
<evidence type="ECO:0000256" key="4">
    <source>
        <dbReference type="ARBA" id="ARBA00022605"/>
    </source>
</evidence>